<name>A0ABP9WGD7_9MICO</name>
<evidence type="ECO:0000313" key="3">
    <source>
        <dbReference type="Proteomes" id="UP001426770"/>
    </source>
</evidence>
<gene>
    <name evidence="2" type="ORF">Lsed01_01320</name>
</gene>
<reference evidence="2 3" key="1">
    <citation type="submission" date="2024-02" db="EMBL/GenBank/DDBJ databases">
        <title>Lysinimicrobium sediminis NBRC 112286.</title>
        <authorList>
            <person name="Ichikawa N."/>
            <person name="Katano-Makiyama Y."/>
            <person name="Hidaka K."/>
        </authorList>
    </citation>
    <scope>NUCLEOTIDE SEQUENCE [LARGE SCALE GENOMIC DNA]</scope>
    <source>
        <strain evidence="2 3">NBRC 112286</strain>
    </source>
</reference>
<evidence type="ECO:0000313" key="2">
    <source>
        <dbReference type="EMBL" id="GAA5518886.1"/>
    </source>
</evidence>
<protein>
    <recommendedName>
        <fullName evidence="1">DUF559 domain-containing protein</fullName>
    </recommendedName>
</protein>
<accession>A0ABP9WGD7</accession>
<proteinExistence type="predicted"/>
<sequence length="309" mass="35130">MTRHARVSRAIEELLARLHGPFEPALTRAEVLAAIGRRGLESAVAHSELVSVLPGIYVAGDLALDHRVRCAAVRVWSKGRILIGGESALHLANPRFAAPARVRAIGPPHWNARPPSWLDLSRRPMPRTRSTFRMVPCLAAEDALLDAWARAPAHRRKDILYQALWLKIVGARRLISEAARRRRLPDRAHFDAIMGDFLDGATSPSEVMARREVFTGQRFRDLEWHVAMRIAGRDRTADSLHRARRVVIELDGAGYHSSRTAVDSDRTRDVEFASEGWHTVRFSFRDLRERPEWCREMLLRVLATRRPRP</sequence>
<dbReference type="InterPro" id="IPR007569">
    <property type="entry name" value="DUF559"/>
</dbReference>
<dbReference type="Gene3D" id="3.40.960.10">
    <property type="entry name" value="VSR Endonuclease"/>
    <property type="match status" value="1"/>
</dbReference>
<comment type="caution">
    <text evidence="2">The sequence shown here is derived from an EMBL/GenBank/DDBJ whole genome shotgun (WGS) entry which is preliminary data.</text>
</comment>
<evidence type="ECO:0000259" key="1">
    <source>
        <dbReference type="Pfam" id="PF04480"/>
    </source>
</evidence>
<keyword evidence="3" id="KW-1185">Reference proteome</keyword>
<dbReference type="Pfam" id="PF04480">
    <property type="entry name" value="DUF559"/>
    <property type="match status" value="1"/>
</dbReference>
<dbReference type="EMBL" id="BAABRR010000006">
    <property type="protein sequence ID" value="GAA5518886.1"/>
    <property type="molecule type" value="Genomic_DNA"/>
</dbReference>
<dbReference type="Proteomes" id="UP001426770">
    <property type="component" value="Unassembled WGS sequence"/>
</dbReference>
<organism evidence="2 3">
    <name type="scientific">Demequina sediminis</name>
    <dbReference type="NCBI Taxonomy" id="1930058"/>
    <lineage>
        <taxon>Bacteria</taxon>
        <taxon>Bacillati</taxon>
        <taxon>Actinomycetota</taxon>
        <taxon>Actinomycetes</taxon>
        <taxon>Micrococcales</taxon>
        <taxon>Demequinaceae</taxon>
        <taxon>Demequina</taxon>
    </lineage>
</organism>
<feature type="domain" description="DUF559" evidence="1">
    <location>
        <begin position="238"/>
        <end position="301"/>
    </location>
</feature>